<dbReference type="GO" id="GO:0016787">
    <property type="term" value="F:hydrolase activity"/>
    <property type="evidence" value="ECO:0007669"/>
    <property type="project" value="UniProtKB-KW"/>
</dbReference>
<evidence type="ECO:0000259" key="3">
    <source>
        <dbReference type="Pfam" id="PF15420"/>
    </source>
</evidence>
<accession>A0ABV8G2S4</accession>
<dbReference type="InterPro" id="IPR027787">
    <property type="entry name" value="Alpha/beta-hydrolase_catalytic"/>
</dbReference>
<dbReference type="Proteomes" id="UP001595851">
    <property type="component" value="Unassembled WGS sequence"/>
</dbReference>
<comment type="caution">
    <text evidence="4">The sequence shown here is derived from an EMBL/GenBank/DDBJ whole genome shotgun (WGS) entry which is preliminary data.</text>
</comment>
<keyword evidence="1" id="KW-1133">Transmembrane helix</keyword>
<keyword evidence="1" id="KW-0812">Transmembrane</keyword>
<proteinExistence type="predicted"/>
<keyword evidence="4" id="KW-0378">Hydrolase</keyword>
<sequence length="551" mass="59140">MGEGRVVRRRLGFGGALLATLFACASLTPSLLPRTWLNQGVMSAVTAILGYAVGAGFGALGRAVIPYRLPERGRGIAWRVMIGGCVALAAVALWYSVQWQRELRALMGMDTRITWFPPLILAVAVALFAVALLLARLVRLGSRKLIAWLDRYVPVSVGRAVGVLIIAFLVVVFANGVVFDGFVARMSDVSSVANEGTHPGVRRPASAYVSGGPGSLVTWESLGKEGRRFTATAATPARLTAFSGRPAAQPIRVYVGLDATTSPQAQAATAVRELERTGAFNRPVLAVLGTTGTGWVDPRIADSLEYLYNGRSAMVAVQYSYLPSWLSFLVDRHKAAAAGRVLFEAVRARVARLPAATRPKLVLSGESLGAYELEGSFRDLEDMAARADGALFVGPPNASPIWRHLSANRDQGSPVWRPVYQGGRTARFAQHAADLSRPGGPWPAPRVVYLQNASDPVVWWSPELVYSRPAWLEEPRGPDVNPQMNWFPLVTFWQVLADLSAGLSVPPGHGHRYGADIADGWAAVAAPPGWDAGDTGRLRTLISGRSSAPRP</sequence>
<feature type="transmembrane region" description="Helical" evidence="1">
    <location>
        <begin position="41"/>
        <end position="64"/>
    </location>
</feature>
<evidence type="ECO:0000313" key="5">
    <source>
        <dbReference type="Proteomes" id="UP001595851"/>
    </source>
</evidence>
<dbReference type="InterPro" id="IPR012037">
    <property type="entry name" value="Alpha/beta-hydrolase_fam"/>
</dbReference>
<evidence type="ECO:0000313" key="4">
    <source>
        <dbReference type="EMBL" id="MFC4006851.1"/>
    </source>
</evidence>
<feature type="domain" description="Alpha/beta-hydrolase N-terminal" evidence="3">
    <location>
        <begin position="27"/>
        <end position="232"/>
    </location>
</feature>
<feature type="transmembrane region" description="Helical" evidence="1">
    <location>
        <begin position="156"/>
        <end position="179"/>
    </location>
</feature>
<feature type="transmembrane region" description="Helical" evidence="1">
    <location>
        <begin position="115"/>
        <end position="135"/>
    </location>
</feature>
<keyword evidence="5" id="KW-1185">Reference proteome</keyword>
<gene>
    <name evidence="4" type="ORF">ACFOY2_06445</name>
</gene>
<organism evidence="4 5">
    <name type="scientific">Nonomuraea purpurea</name>
    <dbReference type="NCBI Taxonomy" id="1849276"/>
    <lineage>
        <taxon>Bacteria</taxon>
        <taxon>Bacillati</taxon>
        <taxon>Actinomycetota</taxon>
        <taxon>Actinomycetes</taxon>
        <taxon>Streptosporangiales</taxon>
        <taxon>Streptosporangiaceae</taxon>
        <taxon>Nonomuraea</taxon>
    </lineage>
</organism>
<evidence type="ECO:0000259" key="2">
    <source>
        <dbReference type="Pfam" id="PF10081"/>
    </source>
</evidence>
<reference evidence="5" key="1">
    <citation type="journal article" date="2019" name="Int. J. Syst. Evol. Microbiol.">
        <title>The Global Catalogue of Microorganisms (GCM) 10K type strain sequencing project: providing services to taxonomists for standard genome sequencing and annotation.</title>
        <authorList>
            <consortium name="The Broad Institute Genomics Platform"/>
            <consortium name="The Broad Institute Genome Sequencing Center for Infectious Disease"/>
            <person name="Wu L."/>
            <person name="Ma J."/>
        </authorList>
    </citation>
    <scope>NUCLEOTIDE SEQUENCE [LARGE SCALE GENOMIC DNA]</scope>
    <source>
        <strain evidence="5">TBRC 1276</strain>
    </source>
</reference>
<dbReference type="Pfam" id="PF15420">
    <property type="entry name" value="Abhydrolase_9_N"/>
    <property type="match status" value="1"/>
</dbReference>
<dbReference type="PIRSF" id="PIRSF007542">
    <property type="entry name" value="UCP007542"/>
    <property type="match status" value="1"/>
</dbReference>
<evidence type="ECO:0000256" key="1">
    <source>
        <dbReference type="SAM" id="Phobius"/>
    </source>
</evidence>
<dbReference type="InterPro" id="IPR027788">
    <property type="entry name" value="Alpha/beta-hydrolase_N_dom"/>
</dbReference>
<dbReference type="Pfam" id="PF10081">
    <property type="entry name" value="Abhydrolase_9"/>
    <property type="match status" value="1"/>
</dbReference>
<dbReference type="EMBL" id="JBHSBI010000002">
    <property type="protein sequence ID" value="MFC4006851.1"/>
    <property type="molecule type" value="Genomic_DNA"/>
</dbReference>
<dbReference type="PROSITE" id="PS51257">
    <property type="entry name" value="PROKAR_LIPOPROTEIN"/>
    <property type="match status" value="1"/>
</dbReference>
<dbReference type="RefSeq" id="WP_379526980.1">
    <property type="nucleotide sequence ID" value="NZ_JBHSBI010000002.1"/>
</dbReference>
<keyword evidence="1" id="KW-0472">Membrane</keyword>
<protein>
    <submittedName>
        <fullName evidence="4">Alpha/beta hydrolase</fullName>
    </submittedName>
</protein>
<name>A0ABV8G2S4_9ACTN</name>
<feature type="transmembrane region" description="Helical" evidence="1">
    <location>
        <begin position="76"/>
        <end position="95"/>
    </location>
</feature>
<feature type="domain" description="Alpha/beta-hydrolase catalytic" evidence="2">
    <location>
        <begin position="251"/>
        <end position="538"/>
    </location>
</feature>